<feature type="signal peptide" evidence="1">
    <location>
        <begin position="1"/>
        <end position="23"/>
    </location>
</feature>
<sequence>MATLALALLLPFLAIAVPPPATSQTSLADQPAVLPARVSDPVPAPNAVVAAGPVVVAAAVDGIEPDRVRFLVDGERAAGPFVDPDGPLSPRRGVETTLTAGTHEIAVEVDDRVLRRWTVDVSGLAVESAAPDPAALAGRITGDARTVVLVNADHPAAVAAMPLVVAMDARVLPVPRLEVPGEVWTALRDMGEDVRVLVAGDEAAIGEVVVGALRDAGFAPVRLDAGTLESMSLAAADQLAALPEANPTRAGLDAVVVAPAEPMVGAVRAAETAARLGASVLLVDGAVPSPVALARIGAARTVLASADLSTEARTAVVEALGEDAEFSDDQLASRRAGEALVVVDPARTDLAVVALRAAADNRAVLLGLDEGRSWVAAHRPDRVVLIGGTTAEVESLHGEWIDGDEQVRLDPLIDATDGLEITLSSSVPLAHAEVHVDLLGFEWPGDVVVEDGRAVWTGGQRPRLPESLEPPEPGTPARVDVTAVVGADTATRHLRFVGEVVLDPLTSVSRDGFLVAGGSSTVVGAGPLRTFSVEVERSTGLDVDEVAAEVTEILLDPRGWTADGTRSLQRIGSSVAADLRVVVARPETVDYYCGRVGLRTGGRVSCWDGFRAMLNLDRWNTGVAPFHSDVTVYRQYLVSHEFGHGLGYGHEFCLRPGTLAPVMMQQTGGIGACLANGWPHPTVGNIVAVG</sequence>
<name>A0A346XVU4_9ACTN</name>
<dbReference type="EMBL" id="CP031165">
    <property type="protein sequence ID" value="AXV06341.1"/>
    <property type="molecule type" value="Genomic_DNA"/>
</dbReference>
<evidence type="ECO:0000313" key="3">
    <source>
        <dbReference type="EMBL" id="AXV06341.1"/>
    </source>
</evidence>
<evidence type="ECO:0000313" key="4">
    <source>
        <dbReference type="Proteomes" id="UP000264006"/>
    </source>
</evidence>
<keyword evidence="1" id="KW-0732">Signal</keyword>
<evidence type="ECO:0000256" key="1">
    <source>
        <dbReference type="SAM" id="SignalP"/>
    </source>
</evidence>
<dbReference type="InterPro" id="IPR022603">
    <property type="entry name" value="DUF3152"/>
</dbReference>
<dbReference type="Pfam" id="PF11350">
    <property type="entry name" value="DUF3152"/>
    <property type="match status" value="1"/>
</dbReference>
<evidence type="ECO:0000259" key="2">
    <source>
        <dbReference type="Pfam" id="PF11350"/>
    </source>
</evidence>
<proteinExistence type="predicted"/>
<dbReference type="SUPFAM" id="SSF55486">
    <property type="entry name" value="Metalloproteases ('zincins'), catalytic domain"/>
    <property type="match status" value="1"/>
</dbReference>
<dbReference type="KEGG" id="euz:DVS28_a1649"/>
<accession>A0A346XVU4</accession>
<keyword evidence="4" id="KW-1185">Reference proteome</keyword>
<dbReference type="OrthoDB" id="9779865at2"/>
<organism evidence="3 4">
    <name type="scientific">Euzebya pacifica</name>
    <dbReference type="NCBI Taxonomy" id="1608957"/>
    <lineage>
        <taxon>Bacteria</taxon>
        <taxon>Bacillati</taxon>
        <taxon>Actinomycetota</taxon>
        <taxon>Nitriliruptoria</taxon>
        <taxon>Euzebyales</taxon>
    </lineage>
</organism>
<reference evidence="3 4" key="1">
    <citation type="submission" date="2018-09" db="EMBL/GenBank/DDBJ databases">
        <title>Complete genome sequence of Euzebya sp. DY32-46 isolated from seawater of Pacific Ocean.</title>
        <authorList>
            <person name="Xu L."/>
            <person name="Wu Y.-H."/>
            <person name="Xu X.-W."/>
        </authorList>
    </citation>
    <scope>NUCLEOTIDE SEQUENCE [LARGE SCALE GENOMIC DNA]</scope>
    <source>
        <strain evidence="3 4">DY32-46</strain>
    </source>
</reference>
<feature type="chain" id="PRO_5016972189" evidence="1">
    <location>
        <begin position="24"/>
        <end position="690"/>
    </location>
</feature>
<dbReference type="Proteomes" id="UP000264006">
    <property type="component" value="Chromosome"/>
</dbReference>
<protein>
    <submittedName>
        <fullName evidence="3">Putative membrane protein</fullName>
    </submittedName>
</protein>
<gene>
    <name evidence="3" type="ORF">DVS28_a1649</name>
</gene>
<feature type="domain" description="DUF3152" evidence="2">
    <location>
        <begin position="505"/>
        <end position="669"/>
    </location>
</feature>
<dbReference type="AlphaFoldDB" id="A0A346XVU4"/>